<name>A0ABZ1L535_9ACTN</name>
<evidence type="ECO:0000313" key="2">
    <source>
        <dbReference type="Proteomes" id="UP001622594"/>
    </source>
</evidence>
<dbReference type="Proteomes" id="UP001622594">
    <property type="component" value="Chromosome"/>
</dbReference>
<keyword evidence="2" id="KW-1185">Reference proteome</keyword>
<dbReference type="EMBL" id="CP108188">
    <property type="protein sequence ID" value="WTR69050.1"/>
    <property type="molecule type" value="Genomic_DNA"/>
</dbReference>
<protein>
    <submittedName>
        <fullName evidence="1">Uncharacterized protein</fullName>
    </submittedName>
</protein>
<evidence type="ECO:0000313" key="1">
    <source>
        <dbReference type="EMBL" id="WTR69050.1"/>
    </source>
</evidence>
<proteinExistence type="predicted"/>
<dbReference type="RefSeq" id="WP_398436116.1">
    <property type="nucleotide sequence ID" value="NZ_CP108188.1"/>
</dbReference>
<sequence length="45" mass="5269">MQRVLYLFRTPAEFDAAFATVMPYVTHARVRLLLDAVHAHFAEHR</sequence>
<accession>A0ABZ1L535</accession>
<organism evidence="1 2">
    <name type="scientific">Streptomyces zaomyceticus</name>
    <dbReference type="NCBI Taxonomy" id="68286"/>
    <lineage>
        <taxon>Bacteria</taxon>
        <taxon>Bacillati</taxon>
        <taxon>Actinomycetota</taxon>
        <taxon>Actinomycetes</taxon>
        <taxon>Kitasatosporales</taxon>
        <taxon>Streptomycetaceae</taxon>
        <taxon>Streptomyces</taxon>
    </lineage>
</organism>
<reference evidence="1 2" key="1">
    <citation type="submission" date="2022-10" db="EMBL/GenBank/DDBJ databases">
        <title>The complete genomes of actinobacterial strains from the NBC collection.</title>
        <authorList>
            <person name="Joergensen T.S."/>
            <person name="Alvarez Arevalo M."/>
            <person name="Sterndorff E.B."/>
            <person name="Faurdal D."/>
            <person name="Vuksanovic O."/>
            <person name="Mourched A.-S."/>
            <person name="Charusanti P."/>
            <person name="Shaw S."/>
            <person name="Blin K."/>
            <person name="Weber T."/>
        </authorList>
    </citation>
    <scope>NUCLEOTIDE SEQUENCE [LARGE SCALE GENOMIC DNA]</scope>
    <source>
        <strain evidence="1 2">NBC_00123</strain>
    </source>
</reference>
<gene>
    <name evidence="1" type="ORF">OG814_07105</name>
</gene>